<keyword evidence="3" id="KW-1185">Reference proteome</keyword>
<keyword evidence="1" id="KW-0812">Transmembrane</keyword>
<protein>
    <submittedName>
        <fullName evidence="2">Virion protein</fullName>
    </submittedName>
</protein>
<feature type="transmembrane region" description="Helical" evidence="1">
    <location>
        <begin position="12"/>
        <end position="29"/>
    </location>
</feature>
<name>A0A898K9P9_9VIRU</name>
<keyword evidence="1" id="KW-0472">Membrane</keyword>
<evidence type="ECO:0000256" key="1">
    <source>
        <dbReference type="SAM" id="Phobius"/>
    </source>
</evidence>
<keyword evidence="1" id="KW-1133">Transmembrane helix</keyword>
<sequence>MANPINELMAVLVPSIGSLVSAASTYYILDIINFPSAELLAGIVFVFALMQSWGDDSIDNVM</sequence>
<proteinExistence type="predicted"/>
<organism evidence="2 3">
    <name type="scientific">Haloarcula virus Hardyhisp2</name>
    <dbReference type="NCBI Taxonomy" id="2811386"/>
    <lineage>
        <taxon>Viruses</taxon>
        <taxon>Monodnaviria</taxon>
        <taxon>Trapavirae</taxon>
        <taxon>Saleviricota</taxon>
        <taxon>Huolimaviricetes</taxon>
        <taxon>Haloruvirales</taxon>
        <taxon>Pleolipoviridae</taxon>
        <taxon>Gammapleolipovirus</taxon>
        <taxon>Gammapleolipovirus hardyense</taxon>
        <taxon>Gammapleolipovirus Hardyhisp2</taxon>
    </lineage>
</organism>
<reference evidence="2 3" key="1">
    <citation type="submission" date="2021-02" db="EMBL/GenBank/DDBJ databases">
        <authorList>
            <person name="Tang S.-L."/>
            <person name="Chiang P.-W."/>
            <person name="Pfeiffer F."/>
            <person name="Dyall-Smith M."/>
        </authorList>
    </citation>
    <scope>NUCLEOTIDE SEQUENCE [LARGE SCALE GENOMIC DNA]</scope>
    <source>
        <strain evidence="2">Hardyhisp2</strain>
    </source>
</reference>
<dbReference type="Proteomes" id="UP000662804">
    <property type="component" value="Segment"/>
</dbReference>
<dbReference type="EMBL" id="MW557853">
    <property type="protein sequence ID" value="QSJ05050.1"/>
    <property type="molecule type" value="Genomic_DNA"/>
</dbReference>
<evidence type="ECO:0000313" key="2">
    <source>
        <dbReference type="EMBL" id="QSJ05050.1"/>
    </source>
</evidence>
<feature type="transmembrane region" description="Helical" evidence="1">
    <location>
        <begin position="36"/>
        <end position="54"/>
    </location>
</feature>
<accession>A0A898K9P9</accession>
<gene>
    <name evidence="2" type="ORF">HdyHp2_150</name>
</gene>
<evidence type="ECO:0000313" key="3">
    <source>
        <dbReference type="Proteomes" id="UP000662804"/>
    </source>
</evidence>